<organism evidence="2 3">
    <name type="scientific">Clupea harengus</name>
    <name type="common">Atlantic herring</name>
    <dbReference type="NCBI Taxonomy" id="7950"/>
    <lineage>
        <taxon>Eukaryota</taxon>
        <taxon>Metazoa</taxon>
        <taxon>Chordata</taxon>
        <taxon>Craniata</taxon>
        <taxon>Vertebrata</taxon>
        <taxon>Euteleostomi</taxon>
        <taxon>Actinopterygii</taxon>
        <taxon>Neopterygii</taxon>
        <taxon>Teleostei</taxon>
        <taxon>Clupei</taxon>
        <taxon>Clupeiformes</taxon>
        <taxon>Clupeoidei</taxon>
        <taxon>Clupeidae</taxon>
        <taxon>Clupea</taxon>
    </lineage>
</organism>
<name>A0A6P8FLI4_CLUHA</name>
<dbReference type="InterPro" id="IPR000477">
    <property type="entry name" value="RT_dom"/>
</dbReference>
<dbReference type="FunFam" id="3.30.70.270:FF:000020">
    <property type="entry name" value="Transposon Tf2-6 polyprotein-like Protein"/>
    <property type="match status" value="1"/>
</dbReference>
<evidence type="ECO:0000259" key="1">
    <source>
        <dbReference type="PROSITE" id="PS50878"/>
    </source>
</evidence>
<dbReference type="RefSeq" id="XP_031427059.2">
    <property type="nucleotide sequence ID" value="XM_031571199.2"/>
</dbReference>
<dbReference type="InterPro" id="IPR050951">
    <property type="entry name" value="Retrovirus_Pol_polyprotein"/>
</dbReference>
<dbReference type="GeneID" id="105893370"/>
<accession>A0A6P8FLI4</accession>
<evidence type="ECO:0000313" key="2">
    <source>
        <dbReference type="Proteomes" id="UP000515152"/>
    </source>
</evidence>
<proteinExistence type="predicted"/>
<dbReference type="PROSITE" id="PS50878">
    <property type="entry name" value="RT_POL"/>
    <property type="match status" value="1"/>
</dbReference>
<evidence type="ECO:0000313" key="3">
    <source>
        <dbReference type="RefSeq" id="XP_031427059.2"/>
    </source>
</evidence>
<dbReference type="OrthoDB" id="775972at2759"/>
<dbReference type="KEGG" id="char:105893370"/>
<dbReference type="AlphaFoldDB" id="A0A6P8FLI4"/>
<reference evidence="3" key="1">
    <citation type="submission" date="2025-08" db="UniProtKB">
        <authorList>
            <consortium name="RefSeq"/>
        </authorList>
    </citation>
    <scope>IDENTIFICATION</scope>
</reference>
<feature type="domain" description="Reverse transcriptase" evidence="1">
    <location>
        <begin position="24"/>
        <end position="202"/>
    </location>
</feature>
<keyword evidence="2" id="KW-1185">Reference proteome</keyword>
<dbReference type="Pfam" id="PF00078">
    <property type="entry name" value="RVT_1"/>
    <property type="match status" value="1"/>
</dbReference>
<dbReference type="CDD" id="cd01647">
    <property type="entry name" value="RT_LTR"/>
    <property type="match status" value="1"/>
</dbReference>
<dbReference type="PANTHER" id="PTHR37984:SF5">
    <property type="entry name" value="PROTEIN NYNRIN-LIKE"/>
    <property type="match status" value="1"/>
</dbReference>
<dbReference type="Proteomes" id="UP000515152">
    <property type="component" value="Chromosome 7"/>
</dbReference>
<dbReference type="PANTHER" id="PTHR37984">
    <property type="entry name" value="PROTEIN CBG26694"/>
    <property type="match status" value="1"/>
</dbReference>
<gene>
    <name evidence="3" type="primary">LOC105893370</name>
</gene>
<sequence length="266" mass="29657">MELDTGAAVSLISPVEAELKRLTELGVISPLGNSEWATPVVPVIKKDGTVRLCGDFKVTLNQALCVDRNPISRIEDIFASLAGGQHFSKLDLSNAYLQMEVEEKCRKLLTISTQKGLFRFNRLPFGVASSPGLFQKAMDQVLLGLPHTHCYLDDIHISGPDEQTPLKELDSVLGRLEEYGLHLKQEKCLFFQESVEYLGHIIAGLHKSPEKVRAIVEAPAPCDVSQLRSFLGMLNYYGRFIPDLATVLKPLNELLNKGKQWQWTVD</sequence>
<protein>
    <submittedName>
        <fullName evidence="3">Uncharacterized protein K02A2.6-like</fullName>
    </submittedName>
</protein>